<dbReference type="PROSITE" id="PS51384">
    <property type="entry name" value="FAD_FR"/>
    <property type="match status" value="1"/>
</dbReference>
<dbReference type="CDD" id="cd06185">
    <property type="entry name" value="PDR_like"/>
    <property type="match status" value="1"/>
</dbReference>
<dbReference type="CDD" id="cd11078">
    <property type="entry name" value="CYP130-like"/>
    <property type="match status" value="1"/>
</dbReference>
<reference evidence="9 10" key="1">
    <citation type="submission" date="2017-07" db="EMBL/GenBank/DDBJ databases">
        <title>Draft whole genome sequences of clinical Proprionibacteriaceae strains.</title>
        <authorList>
            <person name="Bernier A.-M."/>
            <person name="Bernard K."/>
            <person name="Domingo M.-C."/>
        </authorList>
    </citation>
    <scope>NUCLEOTIDE SEQUENCE [LARGE SCALE GENOMIC DNA]</scope>
    <source>
        <strain evidence="9 10">NML 030167</strain>
    </source>
</reference>
<keyword evidence="4" id="KW-0560">Oxidoreductase</keyword>
<dbReference type="SUPFAM" id="SSF52343">
    <property type="entry name" value="Ferredoxin reductase-like, C-terminal NADP-linked domain"/>
    <property type="match status" value="1"/>
</dbReference>
<dbReference type="InterPro" id="IPR017927">
    <property type="entry name" value="FAD-bd_FR_type"/>
</dbReference>
<dbReference type="PANTHER" id="PTHR46696">
    <property type="entry name" value="P450, PUTATIVE (EUROFUNG)-RELATED"/>
    <property type="match status" value="1"/>
</dbReference>
<dbReference type="PANTHER" id="PTHR46696:SF6">
    <property type="entry name" value="P450, PUTATIVE (EUROFUNG)-RELATED"/>
    <property type="match status" value="1"/>
</dbReference>
<dbReference type="Gene3D" id="3.40.50.80">
    <property type="entry name" value="Nucleotide-binding domain of ferredoxin-NADP reductase (FNR) module"/>
    <property type="match status" value="1"/>
</dbReference>
<dbReference type="Pfam" id="PF00111">
    <property type="entry name" value="Fer2"/>
    <property type="match status" value="1"/>
</dbReference>
<dbReference type="GO" id="GO:0051537">
    <property type="term" value="F:2 iron, 2 sulfur cluster binding"/>
    <property type="evidence" value="ECO:0007669"/>
    <property type="project" value="InterPro"/>
</dbReference>
<evidence type="ECO:0000256" key="1">
    <source>
        <dbReference type="ARBA" id="ARBA00010617"/>
    </source>
</evidence>
<dbReference type="CDD" id="cd00207">
    <property type="entry name" value="fer2"/>
    <property type="match status" value="1"/>
</dbReference>
<evidence type="ECO:0000259" key="7">
    <source>
        <dbReference type="PROSITE" id="PS51085"/>
    </source>
</evidence>
<comment type="similarity">
    <text evidence="1">Belongs to the cytochrome P450 family.</text>
</comment>
<dbReference type="InterPro" id="IPR036396">
    <property type="entry name" value="Cyt_P450_sf"/>
</dbReference>
<sequence length="771" mass="85276">MSCPVSGHLPSANAAAFDPFTGDYQVDPAEALRWSREQEPVFFSPKLGYWVVTRYQDVKAVFRDHAHFSPAIALEKITPTVEAADEVLRGYDYGMNRTLVNEDEPDHMRRRRALMEPFTAEALAPHEEMVRRLAREAVDSFVDAGSADLVAEMLYFVPLTVAMHFMGIPEEDMGPLKEFSVAHTVNTWGRPAPEEQVAVAHQVGRFWQYAGGVLERMRANPDRPGWMPYSIRVQRDERAQGCPVGQETVHDSYLHSMMMAGIVAAHETTAHAGANAVRLLLEEPERWQQLCADPSLIPNAVEECLRLRGSVAAWRRIALADTEVGGVPIRRGSKLLIVQASANHDADRFENADDFDVYRTEASDHLTFGYGAHQCLGKNLARMELQVFLEELTTRLPHLRLAEQEFTFVPNTSFRGPERLLVEWDPEQNPERTAPEILQQRQLLRIGEPSRHTLGRTLRVVEVIPETPEVTRVVLADPSGKPLPAWNPGAHLDVQCGTDANGKQRSRQYSLCGRPGPHWEVAVLREDDGRGGSRWLHEHTRVGADWRVRGPSNHFRLDRGEVAPQTPVLLIAGGIGITPIAAMAHALRAAGRAYTLHYSGRSRQTMALLERLQADHGEALVVHAADEGHRADYAAILAAAGNAEVYACGPQRLLAALAELVPAERLHVEHFTSTLGELDPSTEHAFELRLADSGQTLVVPPDRTVLDTLRAANLDVPSDCEEGLCGTCEVPVLAGEVDHRDLVLDAGERAANRSMMSCCSRARGDSLTLGL</sequence>
<dbReference type="Gene3D" id="1.10.630.10">
    <property type="entry name" value="Cytochrome P450"/>
    <property type="match status" value="1"/>
</dbReference>
<keyword evidence="2" id="KW-0349">Heme</keyword>
<dbReference type="InterPro" id="IPR006058">
    <property type="entry name" value="2Fe2S_fd_BS"/>
</dbReference>
<dbReference type="SUPFAM" id="SSF54292">
    <property type="entry name" value="2Fe-2S ferredoxin-like"/>
    <property type="match status" value="1"/>
</dbReference>
<dbReference type="GO" id="GO:0005506">
    <property type="term" value="F:iron ion binding"/>
    <property type="evidence" value="ECO:0007669"/>
    <property type="project" value="InterPro"/>
</dbReference>
<keyword evidence="3" id="KW-0479">Metal-binding</keyword>
<dbReference type="GO" id="GO:0004497">
    <property type="term" value="F:monooxygenase activity"/>
    <property type="evidence" value="ECO:0007669"/>
    <property type="project" value="UniProtKB-KW"/>
</dbReference>
<protein>
    <submittedName>
        <fullName evidence="9">Cytochrome</fullName>
    </submittedName>
</protein>
<evidence type="ECO:0000256" key="6">
    <source>
        <dbReference type="ARBA" id="ARBA00023033"/>
    </source>
</evidence>
<dbReference type="RefSeq" id="WP_094404276.1">
    <property type="nucleotide sequence ID" value="NZ_NMVO01000001.1"/>
</dbReference>
<dbReference type="InterPro" id="IPR001128">
    <property type="entry name" value="Cyt_P450"/>
</dbReference>
<evidence type="ECO:0000256" key="3">
    <source>
        <dbReference type="ARBA" id="ARBA00022723"/>
    </source>
</evidence>
<dbReference type="InterPro" id="IPR002397">
    <property type="entry name" value="Cyt_P450_B"/>
</dbReference>
<evidence type="ECO:0000256" key="2">
    <source>
        <dbReference type="ARBA" id="ARBA00022617"/>
    </source>
</evidence>
<dbReference type="PROSITE" id="PS51085">
    <property type="entry name" value="2FE2S_FER_2"/>
    <property type="match status" value="1"/>
</dbReference>
<dbReference type="Gene3D" id="3.10.20.30">
    <property type="match status" value="1"/>
</dbReference>
<organism evidence="9 10">
    <name type="scientific">Enemella evansiae</name>
    <dbReference type="NCBI Taxonomy" id="2016499"/>
    <lineage>
        <taxon>Bacteria</taxon>
        <taxon>Bacillati</taxon>
        <taxon>Actinomycetota</taxon>
        <taxon>Actinomycetes</taxon>
        <taxon>Propionibacteriales</taxon>
        <taxon>Propionibacteriaceae</taxon>
        <taxon>Enemella</taxon>
    </lineage>
</organism>
<name>A0A255GPU0_9ACTN</name>
<dbReference type="InterPro" id="IPR039261">
    <property type="entry name" value="FNR_nucleotide-bd"/>
</dbReference>
<keyword evidence="6" id="KW-0503">Monooxygenase</keyword>
<dbReference type="AlphaFoldDB" id="A0A255GPU0"/>
<evidence type="ECO:0000313" key="10">
    <source>
        <dbReference type="Proteomes" id="UP000215896"/>
    </source>
</evidence>
<dbReference type="GO" id="GO:0016705">
    <property type="term" value="F:oxidoreductase activity, acting on paired donors, with incorporation or reduction of molecular oxygen"/>
    <property type="evidence" value="ECO:0007669"/>
    <property type="project" value="InterPro"/>
</dbReference>
<dbReference type="EMBL" id="NMVO01000001">
    <property type="protein sequence ID" value="OYO17412.1"/>
    <property type="molecule type" value="Genomic_DNA"/>
</dbReference>
<feature type="domain" description="2Fe-2S ferredoxin-type" evidence="7">
    <location>
        <begin position="684"/>
        <end position="771"/>
    </location>
</feature>
<dbReference type="PRINTS" id="PR00359">
    <property type="entry name" value="BP450"/>
</dbReference>
<dbReference type="OrthoDB" id="9801223at2"/>
<dbReference type="InterPro" id="IPR001041">
    <property type="entry name" value="2Fe-2S_ferredoxin-type"/>
</dbReference>
<dbReference type="Gene3D" id="2.40.30.10">
    <property type="entry name" value="Translation factors"/>
    <property type="match status" value="1"/>
</dbReference>
<dbReference type="PROSITE" id="PS00197">
    <property type="entry name" value="2FE2S_FER_1"/>
    <property type="match status" value="1"/>
</dbReference>
<evidence type="ECO:0000256" key="4">
    <source>
        <dbReference type="ARBA" id="ARBA00023002"/>
    </source>
</evidence>
<gene>
    <name evidence="9" type="ORF">CGZ94_00435</name>
</gene>
<dbReference type="SUPFAM" id="SSF63380">
    <property type="entry name" value="Riboflavin synthase domain-like"/>
    <property type="match status" value="1"/>
</dbReference>
<evidence type="ECO:0000256" key="5">
    <source>
        <dbReference type="ARBA" id="ARBA00023004"/>
    </source>
</evidence>
<evidence type="ECO:0000259" key="8">
    <source>
        <dbReference type="PROSITE" id="PS51384"/>
    </source>
</evidence>
<dbReference type="GO" id="GO:0020037">
    <property type="term" value="F:heme binding"/>
    <property type="evidence" value="ECO:0007669"/>
    <property type="project" value="InterPro"/>
</dbReference>
<feature type="domain" description="FAD-binding FR-type" evidence="8">
    <location>
        <begin position="453"/>
        <end position="558"/>
    </location>
</feature>
<dbReference type="Pfam" id="PF00067">
    <property type="entry name" value="p450"/>
    <property type="match status" value="1"/>
</dbReference>
<proteinExistence type="inferred from homology"/>
<dbReference type="InterPro" id="IPR017972">
    <property type="entry name" value="Cyt_P450_CS"/>
</dbReference>
<keyword evidence="10" id="KW-1185">Reference proteome</keyword>
<comment type="caution">
    <text evidence="9">The sequence shown here is derived from an EMBL/GenBank/DDBJ whole genome shotgun (WGS) entry which is preliminary data.</text>
</comment>
<accession>A0A255GPU0</accession>
<dbReference type="PROSITE" id="PS00086">
    <property type="entry name" value="CYTOCHROME_P450"/>
    <property type="match status" value="1"/>
</dbReference>
<dbReference type="SUPFAM" id="SSF48264">
    <property type="entry name" value="Cytochrome P450"/>
    <property type="match status" value="1"/>
</dbReference>
<evidence type="ECO:0000313" key="9">
    <source>
        <dbReference type="EMBL" id="OYO17412.1"/>
    </source>
</evidence>
<dbReference type="InterPro" id="IPR012675">
    <property type="entry name" value="Beta-grasp_dom_sf"/>
</dbReference>
<dbReference type="InterPro" id="IPR036010">
    <property type="entry name" value="2Fe-2S_ferredoxin-like_sf"/>
</dbReference>
<dbReference type="Proteomes" id="UP000215896">
    <property type="component" value="Unassembled WGS sequence"/>
</dbReference>
<dbReference type="FunFam" id="1.10.630.10:FF:000018">
    <property type="entry name" value="Cytochrome P450 monooxygenase"/>
    <property type="match status" value="1"/>
</dbReference>
<dbReference type="InterPro" id="IPR017938">
    <property type="entry name" value="Riboflavin_synthase-like_b-brl"/>
</dbReference>
<keyword evidence="5" id="KW-0408">Iron</keyword>